<dbReference type="InterPro" id="IPR007400">
    <property type="entry name" value="PrpF-like"/>
</dbReference>
<name>A0AAI9TUG1_9PEZI</name>
<dbReference type="AlphaFoldDB" id="A0AAI9TUG1"/>
<evidence type="ECO:0000313" key="3">
    <source>
        <dbReference type="EMBL" id="KAK1445805.1"/>
    </source>
</evidence>
<organism evidence="3 4">
    <name type="scientific">Colletotrichum melonis</name>
    <dbReference type="NCBI Taxonomy" id="1209925"/>
    <lineage>
        <taxon>Eukaryota</taxon>
        <taxon>Fungi</taxon>
        <taxon>Dikarya</taxon>
        <taxon>Ascomycota</taxon>
        <taxon>Pezizomycotina</taxon>
        <taxon>Sordariomycetes</taxon>
        <taxon>Hypocreomycetidae</taxon>
        <taxon>Glomerellales</taxon>
        <taxon>Glomerellaceae</taxon>
        <taxon>Colletotrichum</taxon>
        <taxon>Colletotrichum acutatum species complex</taxon>
    </lineage>
</organism>
<dbReference type="Gene3D" id="3.10.310.10">
    <property type="entry name" value="Diaminopimelate Epimerase, Chain A, domain 1"/>
    <property type="match status" value="2"/>
</dbReference>
<comment type="similarity">
    <text evidence="1">Belongs to the PrpF family.</text>
</comment>
<dbReference type="EMBL" id="MLGG01000090">
    <property type="protein sequence ID" value="KAK1445805.1"/>
    <property type="molecule type" value="Genomic_DNA"/>
</dbReference>
<evidence type="ECO:0000313" key="4">
    <source>
        <dbReference type="Proteomes" id="UP001239795"/>
    </source>
</evidence>
<keyword evidence="2" id="KW-0413">Isomerase</keyword>
<comment type="caution">
    <text evidence="3">The sequence shown here is derived from an EMBL/GenBank/DDBJ whole genome shotgun (WGS) entry which is preliminary data.</text>
</comment>
<accession>A0AAI9TUG1</accession>
<dbReference type="Pfam" id="PF04303">
    <property type="entry name" value="PrpF"/>
    <property type="match status" value="1"/>
</dbReference>
<reference evidence="3 4" key="1">
    <citation type="submission" date="2016-10" db="EMBL/GenBank/DDBJ databases">
        <title>The genome sequence of Colletotrichum fioriniae PJ7.</title>
        <authorList>
            <person name="Baroncelli R."/>
        </authorList>
    </citation>
    <scope>NUCLEOTIDE SEQUENCE [LARGE SCALE GENOMIC DNA]</scope>
    <source>
        <strain evidence="3">Col 31</strain>
    </source>
</reference>
<gene>
    <name evidence="3" type="ORF">CMEL01_10048</name>
</gene>
<dbReference type="PANTHER" id="PTHR43709">
    <property type="entry name" value="ACONITATE ISOMERASE-RELATED"/>
    <property type="match status" value="1"/>
</dbReference>
<evidence type="ECO:0000256" key="2">
    <source>
        <dbReference type="ARBA" id="ARBA00023235"/>
    </source>
</evidence>
<proteinExistence type="inferred from homology"/>
<evidence type="ECO:0000256" key="1">
    <source>
        <dbReference type="ARBA" id="ARBA00007673"/>
    </source>
</evidence>
<protein>
    <submittedName>
        <fullName evidence="3">DUF453 domain protein</fullName>
    </submittedName>
</protein>
<sequence>MAAAKLLKAPNVFATFIRGGTSKALFFHAKDLPKSGTARDEFLIRVMGSPDPGQIDGMGGGRIVTSKVAIVQPSERPDADVDYTFAQVGLDEATVSYGANCGNISAGVGPFAINEGLLRTDNWQNRKRVVKIYNTGTSAILIAHVPIDDSNGRALEKGDYSISGCPGTGAPILMDYSQPQTATPERMLPTGNPIDTLECTFGTVEATYCEVGNAIAFIAAQDLGIQGNETVSAIDSNSELIARVREVRGRISEKLGKCKAWNQVDEQSPMLPMVALVSKPTSEEGHIQARLFLDNHCHPSMAGTGGVCTTAASRIEGSVLNRLLSPATLACGTLKIQHPAGHLPMSVKTIAAGQGEKLPAFSALGFVRTARYIFQGQLFVPSDI</sequence>
<dbReference type="PANTHER" id="PTHR43709:SF2">
    <property type="entry name" value="DUF453 DOMAIN PROTEIN (AFU_ORTHOLOGUE AFUA_6G00360)"/>
    <property type="match status" value="1"/>
</dbReference>
<dbReference type="SUPFAM" id="SSF54506">
    <property type="entry name" value="Diaminopimelate epimerase-like"/>
    <property type="match status" value="2"/>
</dbReference>
<dbReference type="Proteomes" id="UP001239795">
    <property type="component" value="Unassembled WGS sequence"/>
</dbReference>
<keyword evidence="4" id="KW-1185">Reference proteome</keyword>
<dbReference type="GO" id="GO:0016853">
    <property type="term" value="F:isomerase activity"/>
    <property type="evidence" value="ECO:0007669"/>
    <property type="project" value="UniProtKB-KW"/>
</dbReference>